<dbReference type="AlphaFoldDB" id="Q6LZP4"/>
<evidence type="ECO:0000256" key="2">
    <source>
        <dbReference type="ARBA" id="ARBA00022485"/>
    </source>
</evidence>
<feature type="domain" description="Radical SAM core" evidence="8">
    <location>
        <begin position="44"/>
        <end position="268"/>
    </location>
</feature>
<evidence type="ECO:0000256" key="7">
    <source>
        <dbReference type="SAM" id="Phobius"/>
    </source>
</evidence>
<keyword evidence="7" id="KW-1133">Transmembrane helix</keyword>
<keyword evidence="5" id="KW-0408">Iron</keyword>
<accession>Q6LZP4</accession>
<keyword evidence="7" id="KW-0812">Transmembrane</keyword>
<keyword evidence="9" id="KW-0560">Oxidoreductase</keyword>
<dbReference type="GO" id="GO:0046872">
    <property type="term" value="F:metal ion binding"/>
    <property type="evidence" value="ECO:0007669"/>
    <property type="project" value="UniProtKB-KW"/>
</dbReference>
<evidence type="ECO:0000313" key="9">
    <source>
        <dbReference type="EMBL" id="CAF30136.1"/>
    </source>
</evidence>
<dbReference type="CDD" id="cd01335">
    <property type="entry name" value="Radical_SAM"/>
    <property type="match status" value="1"/>
</dbReference>
<reference evidence="9 10" key="1">
    <citation type="journal article" date="2004" name="J. Bacteriol.">
        <title>Complete genome sequence of the genetically tractable hydrogenotrophic methanogen Methanococcus maripaludis.</title>
        <authorList>
            <person name="Hendrickson E.L."/>
            <person name="Kaul R."/>
            <person name="Zhou Y."/>
            <person name="Bovee D."/>
            <person name="Chapman P."/>
            <person name="Chung J."/>
            <person name="Conway de Macario E."/>
            <person name="Dodsworth J.A."/>
            <person name="Gillett W."/>
            <person name="Graham D.E."/>
            <person name="Hackett M."/>
            <person name="Haydock A.K."/>
            <person name="Kang A."/>
            <person name="Land M.L."/>
            <person name="Levy R."/>
            <person name="Lie T.J."/>
            <person name="Major T.A."/>
            <person name="Moore B.C."/>
            <person name="Porat I."/>
            <person name="Palmeiri A."/>
            <person name="Rouse G."/>
            <person name="Saenphimmachak C."/>
            <person name="Soll D."/>
            <person name="Van Dien S."/>
            <person name="Wang T."/>
            <person name="Whitman W.B."/>
            <person name="Xia Q."/>
            <person name="Zhang Y."/>
            <person name="Larimer F.W."/>
            <person name="Olson M.V."/>
            <person name="Leigh J.A."/>
        </authorList>
    </citation>
    <scope>NUCLEOTIDE SEQUENCE [LARGE SCALE GENOMIC DNA]</scope>
    <source>
        <strain evidence="10">S2 / LL</strain>
    </source>
</reference>
<dbReference type="PANTHER" id="PTHR30352">
    <property type="entry name" value="PYRUVATE FORMATE-LYASE-ACTIVATING ENZYME"/>
    <property type="match status" value="1"/>
</dbReference>
<gene>
    <name evidence="9" type="primary">act</name>
    <name evidence="9" type="ordered locus">MMP0580</name>
</gene>
<protein>
    <submittedName>
        <fullName evidence="9">Radical-activating enzyme</fullName>
        <ecNumber evidence="9">1.97.1.4</ecNumber>
    </submittedName>
</protein>
<evidence type="ECO:0000256" key="3">
    <source>
        <dbReference type="ARBA" id="ARBA00022691"/>
    </source>
</evidence>
<dbReference type="NCBIfam" id="TIGR02495">
    <property type="entry name" value="NrdG2"/>
    <property type="match status" value="1"/>
</dbReference>
<evidence type="ECO:0000256" key="1">
    <source>
        <dbReference type="ARBA" id="ARBA00001966"/>
    </source>
</evidence>
<keyword evidence="7" id="KW-0472">Membrane</keyword>
<dbReference type="PROSITE" id="PS51918">
    <property type="entry name" value="RADICAL_SAM"/>
    <property type="match status" value="1"/>
</dbReference>
<evidence type="ECO:0000259" key="8">
    <source>
        <dbReference type="PROSITE" id="PS51918"/>
    </source>
</evidence>
<dbReference type="InterPro" id="IPR007197">
    <property type="entry name" value="rSAM"/>
</dbReference>
<dbReference type="InterPro" id="IPR012840">
    <property type="entry name" value="NrdG2"/>
</dbReference>
<proteinExistence type="predicted"/>
<dbReference type="EnsemblBacteria" id="CAF30136">
    <property type="protein sequence ID" value="CAF30136"/>
    <property type="gene ID" value="MMP0580"/>
</dbReference>
<evidence type="ECO:0000256" key="6">
    <source>
        <dbReference type="ARBA" id="ARBA00023014"/>
    </source>
</evidence>
<sequence>MKNHLKKYLNHLFLYIIGVTVLYKTHMGIGEILKISGIVELSTIDYPKHASAVVFLSGCNMKCGYCQNYEYITTNISEMTAEEVFNSMDLMFAEALVISGGEPTLQPEAVLELAKIAKGKGFPVKLDTNGTNPDLVEKLISNNLLNYIAIDVKAGFNNYEKITGYKKEIKENILKIIDLCKKEGIFVECRTTFIPELMDESDIEEIAKTVKNCNLYAIQQFDREHSYDKELCNVKRISEDDLIALGKIAKKYIENVKIKTLSSEIPIN</sequence>
<dbReference type="InterPro" id="IPR058240">
    <property type="entry name" value="rSAM_sf"/>
</dbReference>
<evidence type="ECO:0000256" key="5">
    <source>
        <dbReference type="ARBA" id="ARBA00023004"/>
    </source>
</evidence>
<dbReference type="KEGG" id="mmp:MMP0580"/>
<keyword evidence="10" id="KW-1185">Reference proteome</keyword>
<dbReference type="Proteomes" id="UP000000590">
    <property type="component" value="Chromosome"/>
</dbReference>
<dbReference type="InterPro" id="IPR013785">
    <property type="entry name" value="Aldolase_TIM"/>
</dbReference>
<keyword evidence="4" id="KW-0479">Metal-binding</keyword>
<evidence type="ECO:0000313" key="10">
    <source>
        <dbReference type="Proteomes" id="UP000000590"/>
    </source>
</evidence>
<dbReference type="InterPro" id="IPR034457">
    <property type="entry name" value="Organic_radical-activating"/>
</dbReference>
<dbReference type="SFLD" id="SFLDG01067">
    <property type="entry name" value="SPASM/twitch_domain_containing"/>
    <property type="match status" value="1"/>
</dbReference>
<dbReference type="SUPFAM" id="SSF102114">
    <property type="entry name" value="Radical SAM enzymes"/>
    <property type="match status" value="1"/>
</dbReference>
<dbReference type="HOGENOM" id="CLU_078147_2_1_2"/>
<dbReference type="STRING" id="267377.MMP0580"/>
<dbReference type="Gene3D" id="3.20.20.70">
    <property type="entry name" value="Aldolase class I"/>
    <property type="match status" value="1"/>
</dbReference>
<dbReference type="Pfam" id="PF04055">
    <property type="entry name" value="Radical_SAM"/>
    <property type="match status" value="1"/>
</dbReference>
<keyword evidence="3" id="KW-0949">S-adenosyl-L-methionine</keyword>
<dbReference type="SFLD" id="SFLDG01094">
    <property type="entry name" value="Uncharacterised_Radical_SAM_Su"/>
    <property type="match status" value="1"/>
</dbReference>
<keyword evidence="6" id="KW-0411">Iron-sulfur</keyword>
<dbReference type="PANTHER" id="PTHR30352:SF13">
    <property type="entry name" value="GLYCYL-RADICAL ENZYME ACTIVATING ENZYME YJJW-RELATED"/>
    <property type="match status" value="1"/>
</dbReference>
<feature type="transmembrane region" description="Helical" evidence="7">
    <location>
        <begin position="12"/>
        <end position="29"/>
    </location>
</feature>
<name>Q6LZP4_METMP</name>
<dbReference type="EC" id="1.97.1.4" evidence="9"/>
<dbReference type="InterPro" id="IPR006638">
    <property type="entry name" value="Elp3/MiaA/NifB-like_rSAM"/>
</dbReference>
<dbReference type="PATRIC" id="fig|267377.15.peg.593"/>
<dbReference type="SMART" id="SM00729">
    <property type="entry name" value="Elp3"/>
    <property type="match status" value="1"/>
</dbReference>
<organism evidence="10">
    <name type="scientific">Methanococcus maripaludis (strain DSM 14266 / JCM 13030 / NBRC 101832 / S2 / LL)</name>
    <dbReference type="NCBI Taxonomy" id="267377"/>
    <lineage>
        <taxon>Archaea</taxon>
        <taxon>Methanobacteriati</taxon>
        <taxon>Methanobacteriota</taxon>
        <taxon>Methanomada group</taxon>
        <taxon>Methanococci</taxon>
        <taxon>Methanococcales</taxon>
        <taxon>Methanococcaceae</taxon>
        <taxon>Methanococcus</taxon>
    </lineage>
</organism>
<dbReference type="eggNOG" id="arCOG00952">
    <property type="taxonomic scope" value="Archaea"/>
</dbReference>
<comment type="cofactor">
    <cofactor evidence="1">
        <name>[4Fe-4S] cluster</name>
        <dbReference type="ChEBI" id="CHEBI:49883"/>
    </cofactor>
</comment>
<evidence type="ECO:0000256" key="4">
    <source>
        <dbReference type="ARBA" id="ARBA00022723"/>
    </source>
</evidence>
<keyword evidence="2" id="KW-0004">4Fe-4S</keyword>
<dbReference type="EMBL" id="BX950229">
    <property type="protein sequence ID" value="CAF30136.1"/>
    <property type="molecule type" value="Genomic_DNA"/>
</dbReference>
<dbReference type="GO" id="GO:0051539">
    <property type="term" value="F:4 iron, 4 sulfur cluster binding"/>
    <property type="evidence" value="ECO:0007669"/>
    <property type="project" value="UniProtKB-KW"/>
</dbReference>
<dbReference type="SFLD" id="SFLDS00029">
    <property type="entry name" value="Radical_SAM"/>
    <property type="match status" value="1"/>
</dbReference>
<dbReference type="GO" id="GO:0043365">
    <property type="term" value="F:[formate-C-acetyltransferase]-activating enzyme activity"/>
    <property type="evidence" value="ECO:0007669"/>
    <property type="project" value="UniProtKB-EC"/>
</dbReference>